<comment type="caution">
    <text evidence="1">The sequence shown here is derived from an EMBL/GenBank/DDBJ whole genome shotgun (WGS) entry which is preliminary data.</text>
</comment>
<dbReference type="Proteomes" id="UP000253303">
    <property type="component" value="Unassembled WGS sequence"/>
</dbReference>
<protein>
    <submittedName>
        <fullName evidence="1">SAM-dependent methyltransferase</fullName>
    </submittedName>
</protein>
<dbReference type="PIRSF" id="PIRSF017393">
    <property type="entry name" value="MTase_SAV2177"/>
    <property type="match status" value="1"/>
</dbReference>
<keyword evidence="1" id="KW-0489">Methyltransferase</keyword>
<reference evidence="1 2" key="1">
    <citation type="submission" date="2018-06" db="EMBL/GenBank/DDBJ databases">
        <title>Sphaerisporangium craniellae sp. nov., isolated from a marine sponge in the South China Sea.</title>
        <authorList>
            <person name="Li L."/>
        </authorList>
    </citation>
    <scope>NUCLEOTIDE SEQUENCE [LARGE SCALE GENOMIC DNA]</scope>
    <source>
        <strain evidence="1 2">LHW63015</strain>
    </source>
</reference>
<accession>A0A366LS27</accession>
<gene>
    <name evidence="1" type="ORF">DP939_30370</name>
</gene>
<dbReference type="RefSeq" id="WP_113984400.1">
    <property type="nucleotide sequence ID" value="NZ_QMEY01000017.1"/>
</dbReference>
<dbReference type="Pfam" id="PF04672">
    <property type="entry name" value="Methyltransf_19"/>
    <property type="match status" value="1"/>
</dbReference>
<organism evidence="1 2">
    <name type="scientific">Spongiactinospora rosea</name>
    <dbReference type="NCBI Taxonomy" id="2248750"/>
    <lineage>
        <taxon>Bacteria</taxon>
        <taxon>Bacillati</taxon>
        <taxon>Actinomycetota</taxon>
        <taxon>Actinomycetes</taxon>
        <taxon>Streptosporangiales</taxon>
        <taxon>Streptosporangiaceae</taxon>
        <taxon>Spongiactinospora</taxon>
    </lineage>
</organism>
<dbReference type="Gene3D" id="3.40.50.150">
    <property type="entry name" value="Vaccinia Virus protein VP39"/>
    <property type="match status" value="1"/>
</dbReference>
<dbReference type="OrthoDB" id="3216820at2"/>
<evidence type="ECO:0000313" key="2">
    <source>
        <dbReference type="Proteomes" id="UP000253303"/>
    </source>
</evidence>
<keyword evidence="2" id="KW-1185">Reference proteome</keyword>
<sequence>MIEREQAPAGVDPTVPSVARIYDHLLGGKDNFAADREAAAQIVRLSPNAKDAARANRAFLGRAVRALAEMGIDQYLDIGTGLPTQDNVHQVARRSGGASKVVYVDNDPIVLTHARALLADTPDTIVVKGDMREPKAILGHPEVAAHLDFRRPLAVLMVAVLHFIPDDEQVQGLVRAVRDSVPSGSHLVISHVTAGELDREVVAEGRRLYSKTTAGNVTLRGRDQIAALFEGLELLEPGLVQVNDWRGEVALDPSLSGPGGVGVLCGVGRVP</sequence>
<dbReference type="GO" id="GO:0032259">
    <property type="term" value="P:methylation"/>
    <property type="evidence" value="ECO:0007669"/>
    <property type="project" value="UniProtKB-KW"/>
</dbReference>
<dbReference type="SUPFAM" id="SSF53335">
    <property type="entry name" value="S-adenosyl-L-methionine-dependent methyltransferases"/>
    <property type="match status" value="1"/>
</dbReference>
<evidence type="ECO:0000313" key="1">
    <source>
        <dbReference type="EMBL" id="RBQ16420.1"/>
    </source>
</evidence>
<proteinExistence type="predicted"/>
<dbReference type="InterPro" id="IPR006764">
    <property type="entry name" value="SAM_dep_MeTrfase_SAV2177_type"/>
</dbReference>
<dbReference type="AlphaFoldDB" id="A0A366LS27"/>
<name>A0A366LS27_9ACTN</name>
<dbReference type="EMBL" id="QMEY01000017">
    <property type="protein sequence ID" value="RBQ16420.1"/>
    <property type="molecule type" value="Genomic_DNA"/>
</dbReference>
<dbReference type="GO" id="GO:0008168">
    <property type="term" value="F:methyltransferase activity"/>
    <property type="evidence" value="ECO:0007669"/>
    <property type="project" value="UniProtKB-KW"/>
</dbReference>
<dbReference type="InterPro" id="IPR029063">
    <property type="entry name" value="SAM-dependent_MTases_sf"/>
</dbReference>
<keyword evidence="1" id="KW-0808">Transferase</keyword>